<protein>
    <submittedName>
        <fullName evidence="3">C2H2-type domain-containing protein</fullName>
    </submittedName>
</protein>
<organism evidence="2 3">
    <name type="scientific">Meloidogyne floridensis</name>
    <dbReference type="NCBI Taxonomy" id="298350"/>
    <lineage>
        <taxon>Eukaryota</taxon>
        <taxon>Metazoa</taxon>
        <taxon>Ecdysozoa</taxon>
        <taxon>Nematoda</taxon>
        <taxon>Chromadorea</taxon>
        <taxon>Rhabditida</taxon>
        <taxon>Tylenchina</taxon>
        <taxon>Tylenchomorpha</taxon>
        <taxon>Tylenchoidea</taxon>
        <taxon>Meloidogynidae</taxon>
        <taxon>Meloidogyninae</taxon>
        <taxon>Meloidogyne</taxon>
    </lineage>
</organism>
<feature type="compositionally biased region" description="Polar residues" evidence="1">
    <location>
        <begin position="278"/>
        <end position="289"/>
    </location>
</feature>
<reference evidence="3" key="1">
    <citation type="submission" date="2022-11" db="UniProtKB">
        <authorList>
            <consortium name="WormBaseParasite"/>
        </authorList>
    </citation>
    <scope>IDENTIFICATION</scope>
</reference>
<feature type="region of interest" description="Disordered" evidence="1">
    <location>
        <begin position="264"/>
        <end position="362"/>
    </location>
</feature>
<feature type="region of interest" description="Disordered" evidence="1">
    <location>
        <begin position="101"/>
        <end position="122"/>
    </location>
</feature>
<feature type="compositionally biased region" description="Basic and acidic residues" evidence="1">
    <location>
        <begin position="290"/>
        <end position="317"/>
    </location>
</feature>
<keyword evidence="2" id="KW-1185">Reference proteome</keyword>
<feature type="region of interest" description="Disordered" evidence="1">
    <location>
        <begin position="1"/>
        <end position="29"/>
    </location>
</feature>
<evidence type="ECO:0000313" key="3">
    <source>
        <dbReference type="WBParaSite" id="scf7180000418681.g2749"/>
    </source>
</evidence>
<proteinExistence type="predicted"/>
<sequence>MLDEICGTDSNSANEEQSETPPVLTKEKQQFPSVITDRYKEELVLYTPRAKVLKETKTKTSTISDKSSSHRKQNLNELANEEADGELSVLGTSNAKEKITKFSPAVSNTSGNRPLPPPKPKDLAQIPVYLTETQRDLFFKPLKPLFNKNVSSDGLCQCGECGDVRKNIKDGRRHMVSHIRVIRVRCSLCDAGAFFCSDMRVHLMYRYCEKLNLAPDEFVAPGTDVPCMDKEKADMLTQLVDPYNPGRIIERNILGPVLPGYVSSPHPSPKKKPVRSAILSSPKKSVSVTHSKELEVKKQESEQEKGDKSTQQKHQEGGESMQLNQVVNEGGEKGESTEGGGDDNNCNTTLPTDSDNRDHSYL</sequence>
<name>A0A915NL43_9BILA</name>
<dbReference type="Proteomes" id="UP000887560">
    <property type="component" value="Unplaced"/>
</dbReference>
<accession>A0A915NL43</accession>
<dbReference type="WBParaSite" id="scf7180000418681.g2749">
    <property type="protein sequence ID" value="scf7180000418681.g2749"/>
    <property type="gene ID" value="scf7180000418681.g2749"/>
</dbReference>
<evidence type="ECO:0000313" key="2">
    <source>
        <dbReference type="Proteomes" id="UP000887560"/>
    </source>
</evidence>
<feature type="compositionally biased region" description="Polar residues" evidence="1">
    <location>
        <begin position="344"/>
        <end position="353"/>
    </location>
</feature>
<evidence type="ECO:0000256" key="1">
    <source>
        <dbReference type="SAM" id="MobiDB-lite"/>
    </source>
</evidence>
<dbReference type="AlphaFoldDB" id="A0A915NL43"/>